<feature type="domain" description="AAA+ ATPase" evidence="1">
    <location>
        <begin position="26"/>
        <end position="484"/>
    </location>
</feature>
<keyword evidence="3" id="KW-1185">Reference proteome</keyword>
<sequence length="563" mass="64057">MRLLSLKLNGQYKGLNYNKFDFSYSNGQVIALIGLNGSGKSQLLELIGECFSFIERVQRADFKVKTDLGFGFELTFKSKVNGTLDPLVSHSDGIGSELLFKIVLKESEKEPISYICNGGDWREINISDINLPYVIGYSSGLNENLQRSFMRNAVQYFEIQRIRLNRRKILSAASFEEIEKINKQYFIKHPNIFSLMPGDEIGQGGYTELSESDTALSRMIYLDYDSAGLVLASLSILPPDEISRLLDEMTFKYPVRVTFQYDFRNGVVEEDAIRDIQMLIRIAGEGMFHGIGARASDEQYELINLDYLAGQITLDLTDHNVISNLRESNYSDPVIFFERLYKLQLLGVKKWQYDTRLKLQKDNFIGTVKKPLKAKMPLSVTELIMSDGAGREVNFDDLSDGEAQLIQILASVRIFSSNNSLFLLDEPETHLNPAWRTYFHSHLSNAISLAGNSEKSSHIFLSTHSPFMISSLKKDDILFFKRQNDGSISVEPIEAQTYGASFDVIIKQYFGLRSLISKTVVNEVKKRLPHDQDQKKSKATIEWIESNLGESMEKAYLLKRLDK</sequence>
<dbReference type="SMART" id="SM00382">
    <property type="entry name" value="AAA"/>
    <property type="match status" value="1"/>
</dbReference>
<proteinExistence type="predicted"/>
<dbReference type="EMBL" id="JAAILA010000033">
    <property type="protein sequence ID" value="NEX90627.1"/>
    <property type="molecule type" value="Genomic_DNA"/>
</dbReference>
<comment type="caution">
    <text evidence="2">The sequence shown here is derived from an EMBL/GenBank/DDBJ whole genome shotgun (WGS) entry which is preliminary data.</text>
</comment>
<dbReference type="InterPro" id="IPR027417">
    <property type="entry name" value="P-loop_NTPase"/>
</dbReference>
<dbReference type="SUPFAM" id="SSF52540">
    <property type="entry name" value="P-loop containing nucleoside triphosphate hydrolases"/>
    <property type="match status" value="1"/>
</dbReference>
<name>A0ABX0D353_9GAMM</name>
<evidence type="ECO:0000259" key="1">
    <source>
        <dbReference type="SMART" id="SM00382"/>
    </source>
</evidence>
<dbReference type="InterPro" id="IPR003593">
    <property type="entry name" value="AAA+_ATPase"/>
</dbReference>
<dbReference type="PANTHER" id="PTHR43581:SF4">
    <property type="entry name" value="ATP_GTP PHOSPHATASE"/>
    <property type="match status" value="1"/>
</dbReference>
<evidence type="ECO:0000313" key="3">
    <source>
        <dbReference type="Proteomes" id="UP000472827"/>
    </source>
</evidence>
<reference evidence="2 3" key="1">
    <citation type="submission" date="2020-02" db="EMBL/GenBank/DDBJ databases">
        <title>Genome sequencing of Aeromonas rivipollensis.</title>
        <authorList>
            <person name="Fono-Tamo Ubani E.K."/>
            <person name="Lekota K.E."/>
        </authorList>
    </citation>
    <scope>NUCLEOTIDE SEQUENCE [LARGE SCALE GENOMIC DNA]</scope>
    <source>
        <strain evidence="2 3">G78</strain>
    </source>
</reference>
<protein>
    <submittedName>
        <fullName evidence="2">AAA family ATPase</fullName>
    </submittedName>
</protein>
<dbReference type="InterPro" id="IPR003959">
    <property type="entry name" value="ATPase_AAA_core"/>
</dbReference>
<evidence type="ECO:0000313" key="2">
    <source>
        <dbReference type="EMBL" id="NEX90627.1"/>
    </source>
</evidence>
<dbReference type="RefSeq" id="WP_163137929.1">
    <property type="nucleotide sequence ID" value="NZ_JAAILA010000033.1"/>
</dbReference>
<dbReference type="Pfam" id="PF13304">
    <property type="entry name" value="AAA_21"/>
    <property type="match status" value="1"/>
</dbReference>
<gene>
    <name evidence="2" type="ORF">G4923_18350</name>
</gene>
<dbReference type="Proteomes" id="UP000472827">
    <property type="component" value="Unassembled WGS sequence"/>
</dbReference>
<dbReference type="Gene3D" id="3.40.50.300">
    <property type="entry name" value="P-loop containing nucleotide triphosphate hydrolases"/>
    <property type="match status" value="2"/>
</dbReference>
<accession>A0ABX0D353</accession>
<organism evidence="2 3">
    <name type="scientific">Aeromonas rivipollensis</name>
    <dbReference type="NCBI Taxonomy" id="948519"/>
    <lineage>
        <taxon>Bacteria</taxon>
        <taxon>Pseudomonadati</taxon>
        <taxon>Pseudomonadota</taxon>
        <taxon>Gammaproteobacteria</taxon>
        <taxon>Aeromonadales</taxon>
        <taxon>Aeromonadaceae</taxon>
        <taxon>Aeromonas</taxon>
    </lineage>
</organism>
<dbReference type="InterPro" id="IPR051396">
    <property type="entry name" value="Bact_Antivir_Def_Nuclease"/>
</dbReference>
<dbReference type="PANTHER" id="PTHR43581">
    <property type="entry name" value="ATP/GTP PHOSPHATASE"/>
    <property type="match status" value="1"/>
</dbReference>